<dbReference type="SUPFAM" id="SSF52540">
    <property type="entry name" value="P-loop containing nucleoside triphosphate hydrolases"/>
    <property type="match status" value="1"/>
</dbReference>
<dbReference type="Gene3D" id="1.25.40.10">
    <property type="entry name" value="Tetratricopeptide repeat domain"/>
    <property type="match status" value="4"/>
</dbReference>
<dbReference type="HOGENOM" id="CLU_000288_125_8_1"/>
<dbReference type="Pfam" id="PF13374">
    <property type="entry name" value="TPR_10"/>
    <property type="match status" value="3"/>
</dbReference>
<dbReference type="PANTHER" id="PTHR46082">
    <property type="entry name" value="ATP/GTP-BINDING PROTEIN-RELATED"/>
    <property type="match status" value="1"/>
</dbReference>
<protein>
    <recommendedName>
        <fullName evidence="3">NB-ARC domain-containing protein</fullName>
    </recommendedName>
</protein>
<dbReference type="STRING" id="933852.A0A0C2XGG3"/>
<gene>
    <name evidence="1" type="ORF">M408DRAFT_144526</name>
</gene>
<evidence type="ECO:0008006" key="3">
    <source>
        <dbReference type="Google" id="ProtNLM"/>
    </source>
</evidence>
<dbReference type="EMBL" id="KN824294">
    <property type="protein sequence ID" value="KIM28212.1"/>
    <property type="molecule type" value="Genomic_DNA"/>
</dbReference>
<reference evidence="2" key="2">
    <citation type="submission" date="2015-01" db="EMBL/GenBank/DDBJ databases">
        <title>Evolutionary Origins and Diversification of the Mycorrhizal Mutualists.</title>
        <authorList>
            <consortium name="DOE Joint Genome Institute"/>
            <consortium name="Mycorrhizal Genomics Consortium"/>
            <person name="Kohler A."/>
            <person name="Kuo A."/>
            <person name="Nagy L.G."/>
            <person name="Floudas D."/>
            <person name="Copeland A."/>
            <person name="Barry K.W."/>
            <person name="Cichocki N."/>
            <person name="Veneault-Fourrey C."/>
            <person name="LaButti K."/>
            <person name="Lindquist E.A."/>
            <person name="Lipzen A."/>
            <person name="Lundell T."/>
            <person name="Morin E."/>
            <person name="Murat C."/>
            <person name="Riley R."/>
            <person name="Ohm R."/>
            <person name="Sun H."/>
            <person name="Tunlid A."/>
            <person name="Henrissat B."/>
            <person name="Grigoriev I.V."/>
            <person name="Hibbett D.S."/>
            <person name="Martin F."/>
        </authorList>
    </citation>
    <scope>NUCLEOTIDE SEQUENCE [LARGE SCALE GENOMIC DNA]</scope>
    <source>
        <strain evidence="2">MAFF 305830</strain>
    </source>
</reference>
<sequence length="1396" mass="156723">MVFRKNLRLLSFDACDRGSISQLETMRDVMHYIKTTRFPNEPEKLILPSDYFDLIAGCGLGGLISIFLGKLRMSIDEAISELSEILNISSNINASPEDQTSHLRKYLEGLLRNRGHPIDWKLETDEETECGTFIVANWNTSLLEISSLRSYGVESHPTSQVTVVDAALATCLQTSPMNPVRHVIWEAFICYGEDTSIACLLSIGSGKHSPVSLSHPTDQPIASSFISEVERMSKQIQKQLDTTTTYYRLPFHCSPDGENVDLIGDIRIKGLVKALMAKEGEIMLEELICRMREPYRVLPTLSPSYIPRESLEDQLSAAILEEGPGRRVIVVTGQPGSGKSELVKHFVSGLRPDDLTGFKHVFWINGSSETTIRSDIVRQTREVALVDEPQTYDDAKKYLKTTQGWLLIYNNANDATLNTSLFFPEGDFGTIIITSSNEAFGLLASEPHFHLKLEVMSGNEAMQLLVGPAQQASLPVEKGGMAAALAHKLGFLPIALAQAGHYMHKTGCNSAEYFTLLEQDVLNSREASLISFTCAIGFKRLSEGSQTLLQLLSTLGPNFPLAAIPYAAKKLFRSDAFTLVEQSPQIGAAIQFLEQVFLSDGSQFEERLEEMTSTLHDYCFISLKPTLETSLVSVHPLVRTWALSSIPDEKREILRDAAGCLLACNSGSSFLKQYFLGHVDALMRICNPGTLDLNQRAVFGKLLRESAMNEDARAIWQDIYVSLKEKYGATGVHVATAAIELAATYDDDTLSQMEQFETEATLIRETLLGPHHPDTLHAKQELAGTFYRQKRYEENVELRDYVLQVLLSQHSAGHPDVMERISSLALACVLKEAHDHSANRHDERTIDILLELLEHQKDYYGRAHRKVHMTMELLSSAYSIRDMHSAEEEVQIELWDLLQRGRSKADTHMCTMKIGESLDAQRKYSRAEPLFKQASEGLKIELGELHNQTSKARLSLTKIYCHWNSFKEAQSQLTELWEARKPVFGESDPLNIECMVQLGSVYFKQSKHSDAERLLIQALEIQKGCLQDEETFWRKIRTMMELADVYAAQRRYDDEANIEVQMLNELETRLGSANMATLASMSSLATTYTNQGRLIEAEKLRIKEIEGRRASHNPPDQLMFMALNELAAIYLSQGRTSEAEPPLLKVVEEERDVTSQGAMAAMHNLATIYRSQKRFDEANKILETAFDRNKARLAKVMPEIVIAMRELARDYEHVGRYSKATPIWIKIVQIKREKTGNMSLDTMSSMCRLGSSYIRQGNDAEAIPVYVEALKGLKVYADAGKDHGLTATVTKSLSRAYFRQGQYQESLPLQLQVLAQSKKSLGSETVEVARISRDVASVFYKLKRMEEAEKFAMEAAAVFLRLSGVASEDYQHAIGLIEMIRQPTLSSTLKWIKGLF</sequence>
<dbReference type="OrthoDB" id="286233at2759"/>
<dbReference type="Gene3D" id="3.40.1090.10">
    <property type="entry name" value="Cytosolic phospholipase A2 catalytic domain"/>
    <property type="match status" value="1"/>
</dbReference>
<dbReference type="InterPro" id="IPR016035">
    <property type="entry name" value="Acyl_Trfase/lysoPLipase"/>
</dbReference>
<accession>A0A0C2XGG3</accession>
<dbReference type="PANTHER" id="PTHR46082:SF11">
    <property type="entry name" value="AAA+ ATPASE DOMAIN-CONTAINING PROTEIN-RELATED"/>
    <property type="match status" value="1"/>
</dbReference>
<proteinExistence type="predicted"/>
<name>A0A0C2XGG3_SERVB</name>
<dbReference type="SUPFAM" id="SSF48452">
    <property type="entry name" value="TPR-like"/>
    <property type="match status" value="3"/>
</dbReference>
<dbReference type="InterPro" id="IPR019734">
    <property type="entry name" value="TPR_rpt"/>
</dbReference>
<dbReference type="Proteomes" id="UP000054097">
    <property type="component" value="Unassembled WGS sequence"/>
</dbReference>
<organism evidence="1 2">
    <name type="scientific">Serendipita vermifera MAFF 305830</name>
    <dbReference type="NCBI Taxonomy" id="933852"/>
    <lineage>
        <taxon>Eukaryota</taxon>
        <taxon>Fungi</taxon>
        <taxon>Dikarya</taxon>
        <taxon>Basidiomycota</taxon>
        <taxon>Agaricomycotina</taxon>
        <taxon>Agaricomycetes</taxon>
        <taxon>Sebacinales</taxon>
        <taxon>Serendipitaceae</taxon>
        <taxon>Serendipita</taxon>
    </lineage>
</organism>
<dbReference type="Pfam" id="PF13424">
    <property type="entry name" value="TPR_12"/>
    <property type="match status" value="1"/>
</dbReference>
<dbReference type="InterPro" id="IPR053137">
    <property type="entry name" value="NLR-like"/>
</dbReference>
<dbReference type="Gene3D" id="3.40.50.300">
    <property type="entry name" value="P-loop containing nucleotide triphosphate hydrolases"/>
    <property type="match status" value="1"/>
</dbReference>
<keyword evidence="2" id="KW-1185">Reference proteome</keyword>
<dbReference type="SUPFAM" id="SSF52151">
    <property type="entry name" value="FabD/lysophospholipase-like"/>
    <property type="match status" value="1"/>
</dbReference>
<dbReference type="InterPro" id="IPR011990">
    <property type="entry name" value="TPR-like_helical_dom_sf"/>
</dbReference>
<reference evidence="1 2" key="1">
    <citation type="submission" date="2014-04" db="EMBL/GenBank/DDBJ databases">
        <authorList>
            <consortium name="DOE Joint Genome Institute"/>
            <person name="Kuo A."/>
            <person name="Zuccaro A."/>
            <person name="Kohler A."/>
            <person name="Nagy L.G."/>
            <person name="Floudas D."/>
            <person name="Copeland A."/>
            <person name="Barry K.W."/>
            <person name="Cichocki N."/>
            <person name="Veneault-Fourrey C."/>
            <person name="LaButti K."/>
            <person name="Lindquist E.A."/>
            <person name="Lipzen A."/>
            <person name="Lundell T."/>
            <person name="Morin E."/>
            <person name="Murat C."/>
            <person name="Sun H."/>
            <person name="Tunlid A."/>
            <person name="Henrissat B."/>
            <person name="Grigoriev I.V."/>
            <person name="Hibbett D.S."/>
            <person name="Martin F."/>
            <person name="Nordberg H.P."/>
            <person name="Cantor M.N."/>
            <person name="Hua S.X."/>
        </authorList>
    </citation>
    <scope>NUCLEOTIDE SEQUENCE [LARGE SCALE GENOMIC DNA]</scope>
    <source>
        <strain evidence="1 2">MAFF 305830</strain>
    </source>
</reference>
<evidence type="ECO:0000313" key="2">
    <source>
        <dbReference type="Proteomes" id="UP000054097"/>
    </source>
</evidence>
<dbReference type="InterPro" id="IPR027417">
    <property type="entry name" value="P-loop_NTPase"/>
</dbReference>
<dbReference type="Pfam" id="PF13181">
    <property type="entry name" value="TPR_8"/>
    <property type="match status" value="1"/>
</dbReference>
<dbReference type="SMART" id="SM00028">
    <property type="entry name" value="TPR"/>
    <property type="match status" value="6"/>
</dbReference>
<evidence type="ECO:0000313" key="1">
    <source>
        <dbReference type="EMBL" id="KIM28212.1"/>
    </source>
</evidence>